<proteinExistence type="predicted"/>
<name>A0A444B8M0_9MICO</name>
<dbReference type="AlphaFoldDB" id="A0A444B8M0"/>
<sequence length="189" mass="19912">MPARLPIRRPARLAALAAGATLVLTACGGSDDGGPPAEGSSAVAATVDGQEITVGDVQRTTRELRTFLEAQAASSGQQPQQLDTDGVVTLLVQTPGVLDYAQEQGKSVPSAGSVRKSLEQVLPSASDVTIDFLRANAVSAQLDETERTELVEHIESQRVSVSPRYAAARDETPDWIKAPVEQQTPLETP</sequence>
<comment type="caution">
    <text evidence="3">The sequence shown here is derived from an EMBL/GenBank/DDBJ whole genome shotgun (WGS) entry which is preliminary data.</text>
</comment>
<dbReference type="RefSeq" id="WP_128276929.1">
    <property type="nucleotide sequence ID" value="NZ_PIPF01000003.1"/>
</dbReference>
<evidence type="ECO:0000313" key="3">
    <source>
        <dbReference type="EMBL" id="RWU84772.1"/>
    </source>
</evidence>
<keyword evidence="2" id="KW-0732">Signal</keyword>
<evidence type="ECO:0008006" key="5">
    <source>
        <dbReference type="Google" id="ProtNLM"/>
    </source>
</evidence>
<feature type="region of interest" description="Disordered" evidence="1">
    <location>
        <begin position="161"/>
        <end position="189"/>
    </location>
</feature>
<dbReference type="PROSITE" id="PS51257">
    <property type="entry name" value="PROKAR_LIPOPROTEIN"/>
    <property type="match status" value="1"/>
</dbReference>
<reference evidence="3 4" key="1">
    <citation type="journal article" date="2009" name="Int. J. Syst. Evol. Microbiol.">
        <title>Janibacter hoylei sp. nov., Bacillus isronensis sp. nov. and Bacillus aryabhattai sp. nov., isolated from cryotubes used for collecting air from the upper atmosphere.</title>
        <authorList>
            <person name="Shivaji S."/>
            <person name="Chaturvedi P."/>
            <person name="Begum Z."/>
            <person name="Pindi P.K."/>
            <person name="Manorama R."/>
            <person name="Padmanaban D.A."/>
            <person name="Shouche Y.S."/>
            <person name="Pawar S."/>
            <person name="Vaishampayan P."/>
            <person name="Dutt C.B."/>
            <person name="Datta G.N."/>
            <person name="Manchanda R.K."/>
            <person name="Rao U.R."/>
            <person name="Bhargava P.M."/>
            <person name="Narlikar J.V."/>
        </authorList>
    </citation>
    <scope>NUCLEOTIDE SEQUENCE [LARGE SCALE GENOMIC DNA]</scope>
    <source>
        <strain evidence="3 4">PVAS-1</strain>
    </source>
</reference>
<protein>
    <recommendedName>
        <fullName evidence="5">Lipoprotein</fullName>
    </recommendedName>
</protein>
<keyword evidence="4" id="KW-1185">Reference proteome</keyword>
<evidence type="ECO:0000256" key="2">
    <source>
        <dbReference type="SAM" id="SignalP"/>
    </source>
</evidence>
<accession>A0A444B8M0</accession>
<evidence type="ECO:0000256" key="1">
    <source>
        <dbReference type="SAM" id="MobiDB-lite"/>
    </source>
</evidence>
<organism evidence="3 4">
    <name type="scientific">Janibacter hoylei PVAS-1</name>
    <dbReference type="NCBI Taxonomy" id="1210046"/>
    <lineage>
        <taxon>Bacteria</taxon>
        <taxon>Bacillati</taxon>
        <taxon>Actinomycetota</taxon>
        <taxon>Actinomycetes</taxon>
        <taxon>Micrococcales</taxon>
        <taxon>Intrasporangiaceae</taxon>
        <taxon>Janibacter</taxon>
    </lineage>
</organism>
<dbReference type="EMBL" id="PIPF01000003">
    <property type="protein sequence ID" value="RWU84772.1"/>
    <property type="molecule type" value="Genomic_DNA"/>
</dbReference>
<feature type="chain" id="PRO_5038512042" description="Lipoprotein" evidence="2">
    <location>
        <begin position="27"/>
        <end position="189"/>
    </location>
</feature>
<feature type="signal peptide" evidence="2">
    <location>
        <begin position="1"/>
        <end position="26"/>
    </location>
</feature>
<evidence type="ECO:0000313" key="4">
    <source>
        <dbReference type="Proteomes" id="UP000288711"/>
    </source>
</evidence>
<gene>
    <name evidence="3" type="ORF">CWN80_04155</name>
</gene>
<dbReference type="Proteomes" id="UP000288711">
    <property type="component" value="Unassembled WGS sequence"/>
</dbReference>